<keyword evidence="6" id="KW-0812">Transmembrane</keyword>
<dbReference type="Pfam" id="PF04757">
    <property type="entry name" value="Pex2_Pex12"/>
    <property type="match status" value="1"/>
</dbReference>
<sequence length="493" mass="54366">MSDNHTSAAPTFAQAQQRLAERRAARAAESQARLASQQSASRLRASLAAHPSPLLRRLGLSAFSAWDAVSSREGTRPAFRVGQVDAELLDEDLVELLRGQVKEALKYLRGGAATGGSGSLADEWSAEILLVLRAALFKLSVWDHDATYGAALQNLRFTDARREGPVLVPPSRWQKALYGLVTVGGRYAWTKWEDYLVDTDNGYDQPSRRIQRLSRLTEAASTAHAAAAFVSFLVFLLNGRYRTLLDRILRMKLAPPTNQVSREVSFEYLNRQLVWHAFTEFLLFVLPLVGINRWRRWITRTWRKTKGALQGGTEPGAELEKKGEYAFLPERTCAICYQDQTSASTEQEILAAAASSGVVGSAQTDITNPYETIPCGCVYCFVCLTTRIEREEGEGWTCLRCGEIVKECRPWSGDVLEPPSSRSPSAKAVSFAEGVKDAPSEEDLSKAEAVGKPAEGVEVSAVLVTEQESDESESADSEIYEEEEEEIGGDMDE</sequence>
<comment type="pathway">
    <text evidence="2">Protein modification; protein ubiquitination.</text>
</comment>
<evidence type="ECO:0000256" key="7">
    <source>
        <dbReference type="ARBA" id="ARBA00022723"/>
    </source>
</evidence>
<keyword evidence="10" id="KW-0862">Zinc</keyword>
<accession>A0AA38S7D6</accession>
<evidence type="ECO:0000256" key="11">
    <source>
        <dbReference type="ARBA" id="ARBA00022927"/>
    </source>
</evidence>
<evidence type="ECO:0000256" key="2">
    <source>
        <dbReference type="ARBA" id="ARBA00004906"/>
    </source>
</evidence>
<feature type="compositionally biased region" description="Acidic residues" evidence="15">
    <location>
        <begin position="467"/>
        <end position="493"/>
    </location>
</feature>
<evidence type="ECO:0000256" key="10">
    <source>
        <dbReference type="ARBA" id="ARBA00022833"/>
    </source>
</evidence>
<evidence type="ECO:0000256" key="13">
    <source>
        <dbReference type="ARBA" id="ARBA00023136"/>
    </source>
</evidence>
<keyword evidence="14" id="KW-0576">Peroxisome</keyword>
<reference evidence="17" key="1">
    <citation type="submission" date="2022-07" db="EMBL/GenBank/DDBJ databases">
        <title>Fungi with potential for degradation of polypropylene.</title>
        <authorList>
            <person name="Gostincar C."/>
        </authorList>
    </citation>
    <scope>NUCLEOTIDE SEQUENCE</scope>
    <source>
        <strain evidence="17">EXF-13308</strain>
    </source>
</reference>
<evidence type="ECO:0000256" key="5">
    <source>
        <dbReference type="ARBA" id="ARBA00022679"/>
    </source>
</evidence>
<keyword evidence="18" id="KW-1185">Reference proteome</keyword>
<dbReference type="AlphaFoldDB" id="A0AA38S7D6"/>
<keyword evidence="8" id="KW-0863">Zinc-finger</keyword>
<evidence type="ECO:0000256" key="12">
    <source>
        <dbReference type="ARBA" id="ARBA00022989"/>
    </source>
</evidence>
<keyword evidence="5" id="KW-0808">Transferase</keyword>
<gene>
    <name evidence="17" type="ORF">NKR23_g2729</name>
</gene>
<keyword evidence="12" id="KW-1133">Transmembrane helix</keyword>
<evidence type="ECO:0000256" key="3">
    <source>
        <dbReference type="ARBA" id="ARBA00008704"/>
    </source>
</evidence>
<keyword evidence="7" id="KW-0479">Metal-binding</keyword>
<feature type="domain" description="Pex N-terminal" evidence="16">
    <location>
        <begin position="90"/>
        <end position="298"/>
    </location>
</feature>
<dbReference type="PANTHER" id="PTHR23350:SF4">
    <property type="entry name" value="PEROXISOME BIOGENESIS FACTOR 2"/>
    <property type="match status" value="1"/>
</dbReference>
<feature type="region of interest" description="Disordered" evidence="15">
    <location>
        <begin position="1"/>
        <end position="31"/>
    </location>
</feature>
<feature type="compositionally biased region" description="Basic and acidic residues" evidence="15">
    <location>
        <begin position="434"/>
        <end position="446"/>
    </location>
</feature>
<comment type="caution">
    <text evidence="17">The sequence shown here is derived from an EMBL/GenBank/DDBJ whole genome shotgun (WGS) entry which is preliminary data.</text>
</comment>
<evidence type="ECO:0000313" key="18">
    <source>
        <dbReference type="Proteomes" id="UP001174694"/>
    </source>
</evidence>
<evidence type="ECO:0000256" key="6">
    <source>
        <dbReference type="ARBA" id="ARBA00022692"/>
    </source>
</evidence>
<evidence type="ECO:0000256" key="8">
    <source>
        <dbReference type="ARBA" id="ARBA00022771"/>
    </source>
</evidence>
<evidence type="ECO:0000256" key="15">
    <source>
        <dbReference type="SAM" id="MobiDB-lite"/>
    </source>
</evidence>
<evidence type="ECO:0000256" key="9">
    <source>
        <dbReference type="ARBA" id="ARBA00022786"/>
    </source>
</evidence>
<dbReference type="InterPro" id="IPR025654">
    <property type="entry name" value="PEX2/10"/>
</dbReference>
<dbReference type="GO" id="GO:0016740">
    <property type="term" value="F:transferase activity"/>
    <property type="evidence" value="ECO:0007669"/>
    <property type="project" value="UniProtKB-KW"/>
</dbReference>
<keyword evidence="11" id="KW-0653">Protein transport</keyword>
<dbReference type="InterPro" id="IPR006845">
    <property type="entry name" value="Pex_N"/>
</dbReference>
<dbReference type="GO" id="GO:0016567">
    <property type="term" value="P:protein ubiquitination"/>
    <property type="evidence" value="ECO:0007669"/>
    <property type="project" value="UniProtKB-ARBA"/>
</dbReference>
<dbReference type="PANTHER" id="PTHR23350">
    <property type="entry name" value="PEROXISOME ASSEMBLY PROTEIN 10"/>
    <property type="match status" value="1"/>
</dbReference>
<keyword evidence="4" id="KW-0813">Transport</keyword>
<feature type="region of interest" description="Disordered" evidence="15">
    <location>
        <begin position="415"/>
        <end position="493"/>
    </location>
</feature>
<protein>
    <submittedName>
        <fullName evidence="17">Peroxisomal biogenesis factor 2</fullName>
    </submittedName>
</protein>
<comment type="subcellular location">
    <subcellularLocation>
        <location evidence="1">Peroxisome membrane</location>
        <topology evidence="1">Multi-pass membrane protein</topology>
    </subcellularLocation>
</comment>
<keyword evidence="13" id="KW-0472">Membrane</keyword>
<evidence type="ECO:0000256" key="14">
    <source>
        <dbReference type="ARBA" id="ARBA00023140"/>
    </source>
</evidence>
<comment type="similarity">
    <text evidence="3">Belongs to the pex2/pex10/pex12 family.</text>
</comment>
<dbReference type="EMBL" id="JANBVO010000005">
    <property type="protein sequence ID" value="KAJ9152034.1"/>
    <property type="molecule type" value="Genomic_DNA"/>
</dbReference>
<organism evidence="17 18">
    <name type="scientific">Pleurostoma richardsiae</name>
    <dbReference type="NCBI Taxonomy" id="41990"/>
    <lineage>
        <taxon>Eukaryota</taxon>
        <taxon>Fungi</taxon>
        <taxon>Dikarya</taxon>
        <taxon>Ascomycota</taxon>
        <taxon>Pezizomycotina</taxon>
        <taxon>Sordariomycetes</taxon>
        <taxon>Sordariomycetidae</taxon>
        <taxon>Calosphaeriales</taxon>
        <taxon>Pleurostomataceae</taxon>
        <taxon>Pleurostoma</taxon>
    </lineage>
</organism>
<dbReference type="Proteomes" id="UP001174694">
    <property type="component" value="Unassembled WGS sequence"/>
</dbReference>
<evidence type="ECO:0000256" key="1">
    <source>
        <dbReference type="ARBA" id="ARBA00004585"/>
    </source>
</evidence>
<proteinExistence type="inferred from homology"/>
<evidence type="ECO:0000256" key="4">
    <source>
        <dbReference type="ARBA" id="ARBA00022448"/>
    </source>
</evidence>
<keyword evidence="9" id="KW-0833">Ubl conjugation pathway</keyword>
<evidence type="ECO:0000259" key="16">
    <source>
        <dbReference type="Pfam" id="PF04757"/>
    </source>
</evidence>
<name>A0AA38S7D6_9PEZI</name>
<dbReference type="GO" id="GO:0016562">
    <property type="term" value="P:protein import into peroxisome matrix, receptor recycling"/>
    <property type="evidence" value="ECO:0007669"/>
    <property type="project" value="UniProtKB-ARBA"/>
</dbReference>
<dbReference type="GO" id="GO:0008270">
    <property type="term" value="F:zinc ion binding"/>
    <property type="evidence" value="ECO:0007669"/>
    <property type="project" value="UniProtKB-KW"/>
</dbReference>
<dbReference type="GO" id="GO:0005778">
    <property type="term" value="C:peroxisomal membrane"/>
    <property type="evidence" value="ECO:0007669"/>
    <property type="project" value="UniProtKB-SubCell"/>
</dbReference>
<evidence type="ECO:0000313" key="17">
    <source>
        <dbReference type="EMBL" id="KAJ9152034.1"/>
    </source>
</evidence>